<gene>
    <name evidence="1" type="ORF">PACLA_8A070131</name>
</gene>
<dbReference type="InterPro" id="IPR000477">
    <property type="entry name" value="RT_dom"/>
</dbReference>
<dbReference type="Pfam" id="PF03372">
    <property type="entry name" value="Exo_endo_phos"/>
    <property type="match status" value="1"/>
</dbReference>
<organism evidence="1 2">
    <name type="scientific">Paramuricea clavata</name>
    <name type="common">Red gorgonian</name>
    <name type="synonym">Violescent sea-whip</name>
    <dbReference type="NCBI Taxonomy" id="317549"/>
    <lineage>
        <taxon>Eukaryota</taxon>
        <taxon>Metazoa</taxon>
        <taxon>Cnidaria</taxon>
        <taxon>Anthozoa</taxon>
        <taxon>Octocorallia</taxon>
        <taxon>Malacalcyonacea</taxon>
        <taxon>Plexauridae</taxon>
        <taxon>Paramuricea</taxon>
    </lineage>
</organism>
<dbReference type="InterPro" id="IPR005135">
    <property type="entry name" value="Endo/exonuclease/phosphatase"/>
</dbReference>
<proteinExistence type="predicted"/>
<evidence type="ECO:0000313" key="2">
    <source>
        <dbReference type="Proteomes" id="UP001152795"/>
    </source>
</evidence>
<dbReference type="InterPro" id="IPR043502">
    <property type="entry name" value="DNA/RNA_pol_sf"/>
</dbReference>
<dbReference type="OrthoDB" id="6152807at2759"/>
<dbReference type="Gene3D" id="3.60.10.10">
    <property type="entry name" value="Endonuclease/exonuclease/phosphatase"/>
    <property type="match status" value="1"/>
</dbReference>
<dbReference type="EMBL" id="CACRXK020018239">
    <property type="protein sequence ID" value="CAB4032232.1"/>
    <property type="molecule type" value="Genomic_DNA"/>
</dbReference>
<dbReference type="SUPFAM" id="SSF56219">
    <property type="entry name" value="DNase I-like"/>
    <property type="match status" value="1"/>
</dbReference>
<accession>A0A7D9JMT1</accession>
<sequence>MVVLKSKQEGSISNVSSIFLAIGRDKVLYPSRNSGLSRRYRTSSCVPTSLKASSALYLAKTTMCAGYLILLAGDVNINPGPVGNRALECPACCKIIRCNQARSSCMLCEHSYHLKCLGADYDLTGYCRQCSVPSDDLRFDIEELNISPKLAKVIELRGLKILHQNIQSLRCKIDELRLLLHKLNSGVQLLAITETWANRNITDEEFEIPGYNLYRKDRGSKGGGVAVFVRNDLVITRGEDLEKSDVEGLEITLPKSRSFLLGTFYRAPNSSTYYDKNFMFKLENILDIAVSQNQEVILLGDWNTNFLQPKATIAECKQLKALFRTLNRVTNSIRRAKESYNRRIIEENSNDSKAFWKTIKKVLPGESKKLSPTMFDENDNVCHDKHRIANMFNRFFVTVVDRLRESFVTPMVATWNYVAVGHLQQSHRQPFQFNDVTESFVLTQLSCLKIRKAPGLDNIPPRLLKDSATIIAEPLANIINASLRQMQAASKLLEKAVHMQLCGYLLEHKILSPYQCGFRKLHSTQSAALSFADTIRRNIDQGIMTGAVFIDLSKAFDSIDHSILLKKLFSMSIVGREHEWFADYLRGRTQIVDYQGTFSDQEAVIVGVPQGSILGPLLFVLHVNDLPSVIRHCQILMYADGTVVFYSGKIASTILRKLTEDLDVIGSWLCSNSLFLNVTKTEAMLF</sequence>
<dbReference type="GO" id="GO:0003824">
    <property type="term" value="F:catalytic activity"/>
    <property type="evidence" value="ECO:0007669"/>
    <property type="project" value="InterPro"/>
</dbReference>
<dbReference type="Pfam" id="PF00078">
    <property type="entry name" value="RVT_1"/>
    <property type="match status" value="1"/>
</dbReference>
<keyword evidence="2" id="KW-1185">Reference proteome</keyword>
<dbReference type="PANTHER" id="PTHR47510:SF3">
    <property type="entry name" value="ENDO_EXONUCLEASE_PHOSPHATASE DOMAIN-CONTAINING PROTEIN"/>
    <property type="match status" value="1"/>
</dbReference>
<dbReference type="InterPro" id="IPR036691">
    <property type="entry name" value="Endo/exonu/phosph_ase_sf"/>
</dbReference>
<comment type="caution">
    <text evidence="1">The sequence shown here is derived from an EMBL/GenBank/DDBJ whole genome shotgun (WGS) entry which is preliminary data.</text>
</comment>
<protein>
    <submittedName>
        <fullName evidence="1">Uncharacterized protein</fullName>
    </submittedName>
</protein>
<name>A0A7D9JMT1_PARCT</name>
<dbReference type="PANTHER" id="PTHR47510">
    <property type="entry name" value="REVERSE TRANSCRIPTASE DOMAIN-CONTAINING PROTEIN"/>
    <property type="match status" value="1"/>
</dbReference>
<dbReference type="PROSITE" id="PS50878">
    <property type="entry name" value="RT_POL"/>
    <property type="match status" value="1"/>
</dbReference>
<feature type="non-terminal residue" evidence="1">
    <location>
        <position position="1"/>
    </location>
</feature>
<dbReference type="CDD" id="cd01650">
    <property type="entry name" value="RT_nLTR_like"/>
    <property type="match status" value="1"/>
</dbReference>
<evidence type="ECO:0000313" key="1">
    <source>
        <dbReference type="EMBL" id="CAB4032232.1"/>
    </source>
</evidence>
<dbReference type="AlphaFoldDB" id="A0A7D9JMT1"/>
<dbReference type="Proteomes" id="UP001152795">
    <property type="component" value="Unassembled WGS sequence"/>
</dbReference>
<dbReference type="SUPFAM" id="SSF56672">
    <property type="entry name" value="DNA/RNA polymerases"/>
    <property type="match status" value="1"/>
</dbReference>
<reference evidence="1" key="1">
    <citation type="submission" date="2020-04" db="EMBL/GenBank/DDBJ databases">
        <authorList>
            <person name="Alioto T."/>
            <person name="Alioto T."/>
            <person name="Gomez Garrido J."/>
        </authorList>
    </citation>
    <scope>NUCLEOTIDE SEQUENCE</scope>
    <source>
        <strain evidence="1">A484AB</strain>
    </source>
</reference>